<dbReference type="Proteomes" id="UP000323565">
    <property type="component" value="Chromosome"/>
</dbReference>
<evidence type="ECO:0000256" key="2">
    <source>
        <dbReference type="SAM" id="Phobius"/>
    </source>
</evidence>
<feature type="transmembrane region" description="Helical" evidence="2">
    <location>
        <begin position="1064"/>
        <end position="1082"/>
    </location>
</feature>
<evidence type="ECO:0000313" key="5">
    <source>
        <dbReference type="Proteomes" id="UP000323565"/>
    </source>
</evidence>
<feature type="domain" description="Alpha-(1-&gt;3)-arabinofuranosyltransferase N-terminal GT-C" evidence="3">
    <location>
        <begin position="59"/>
        <end position="663"/>
    </location>
</feature>
<name>A0ABX5Z8W5_9MICO</name>
<feature type="transmembrane region" description="Helical" evidence="2">
    <location>
        <begin position="369"/>
        <end position="392"/>
    </location>
</feature>
<protein>
    <submittedName>
        <fullName evidence="4">DUF3367 domain-containing protein</fullName>
    </submittedName>
</protein>
<dbReference type="EMBL" id="CP043031">
    <property type="protein sequence ID" value="QEH93335.1"/>
    <property type="molecule type" value="Genomic_DNA"/>
</dbReference>
<feature type="transmembrane region" description="Helical" evidence="2">
    <location>
        <begin position="232"/>
        <end position="250"/>
    </location>
</feature>
<feature type="transmembrane region" description="Helical" evidence="2">
    <location>
        <begin position="262"/>
        <end position="288"/>
    </location>
</feature>
<evidence type="ECO:0000259" key="3">
    <source>
        <dbReference type="Pfam" id="PF11847"/>
    </source>
</evidence>
<evidence type="ECO:0000256" key="1">
    <source>
        <dbReference type="SAM" id="MobiDB-lite"/>
    </source>
</evidence>
<organism evidence="4 5">
    <name type="scientific">Dermacoccus abyssi</name>
    <dbReference type="NCBI Taxonomy" id="322596"/>
    <lineage>
        <taxon>Bacteria</taxon>
        <taxon>Bacillati</taxon>
        <taxon>Actinomycetota</taxon>
        <taxon>Actinomycetes</taxon>
        <taxon>Micrococcales</taxon>
        <taxon>Dermacoccaceae</taxon>
        <taxon>Dermacoccus</taxon>
    </lineage>
</organism>
<gene>
    <name evidence="4" type="ORF">FV141_07225</name>
</gene>
<proteinExistence type="predicted"/>
<keyword evidence="2" id="KW-1133">Transmembrane helix</keyword>
<dbReference type="InterPro" id="IPR021798">
    <property type="entry name" value="AftD_N"/>
</dbReference>
<accession>A0ABX5Z8W5</accession>
<feature type="region of interest" description="Disordered" evidence="1">
    <location>
        <begin position="1"/>
        <end position="36"/>
    </location>
</feature>
<feature type="transmembrane region" description="Helical" evidence="2">
    <location>
        <begin position="1110"/>
        <end position="1137"/>
    </location>
</feature>
<keyword evidence="5" id="KW-1185">Reference proteome</keyword>
<feature type="transmembrane region" description="Helical" evidence="2">
    <location>
        <begin position="1173"/>
        <end position="1194"/>
    </location>
</feature>
<dbReference type="Pfam" id="PF11847">
    <property type="entry name" value="GT-C_AftD"/>
    <property type="match status" value="1"/>
</dbReference>
<feature type="transmembrane region" description="Helical" evidence="2">
    <location>
        <begin position="334"/>
        <end position="357"/>
    </location>
</feature>
<keyword evidence="2" id="KW-0472">Membrane</keyword>
<reference evidence="4 5" key="1">
    <citation type="submission" date="2019-08" db="EMBL/GenBank/DDBJ databases">
        <title>Dermacoccus abyssi strain HZAU 226, whole genome Nanopore sequencing project.</title>
        <authorList>
            <person name="Guo A."/>
            <person name="Zhang X."/>
            <person name="Ruan Y."/>
            <person name="Liu W."/>
            <person name="Chen Q."/>
            <person name="Gu L."/>
        </authorList>
    </citation>
    <scope>NUCLEOTIDE SEQUENCE [LARGE SCALE GENOMIC DNA]</scope>
    <source>
        <strain evidence="4 5">HZAU 226</strain>
    </source>
</reference>
<feature type="transmembrane region" description="Helical" evidence="2">
    <location>
        <begin position="1149"/>
        <end position="1167"/>
    </location>
</feature>
<feature type="transmembrane region" description="Helical" evidence="2">
    <location>
        <begin position="149"/>
        <end position="171"/>
    </location>
</feature>
<keyword evidence="2" id="KW-0812">Transmembrane</keyword>
<sequence>MARLGPPDPAGAGPSGDRDVEPARPRAQAVSDSAVTPARGGRLRRFLADPLTSVIAALGVLPWLVQPGVIQPDTKIDLVAAPARYLARSFDAWSGHSGFGELQNQAYGYLFPMGAFFALADAVSLPGWAAQRAWWTLMLIVGASGAALFARRVLGVGTAAAALAGVLYALSPRVLSLLAQLSVETWPGMVMPWLLLAVHARRRPGGLSWRRYVGVVGMLSAALGGVNATASLVAVLGAFVFALVVGGERLREDRRVGRRDLVGGLALGAFLGCAWWLGPLVVLGRYAYPFLDYIETSRITTAVTSVPGILRGASDWVAYIIDAEGHPVWQSGWVVAQGTASIVAGCLLAGVGLAGLLTARTGAGTHRPVVPQGLGAIVLVGVVGMGVAYVGAVHGPFASTARDLLDGPLAAARNVHKLDPLVRLPLVMGIAVVAERLLARLRDRGASVTDSVGGAALPTPAVRWGAAALAVAVLASMAPFWQGRLGHEPGVTAWPASLRAAAKDIDAAAARDGGSTLVLPSARAATYAWGTSSDEPLVTFAQSPVAVRASAPLVHPGAQRLMDAVDARVASGDTAGVAKALRRAGVARIVVRHGVTPAQQTTSAARYVTALQGSPDFTGHRVHGSGETRFDVFDIDASTSSERGTKAISVLGGPDSTLSLAAAGVLPSSPLVTGRGGGWITDDVRKRVYNNGRPPALAFGPTLTAGSTRDARLGSRDLDFEGRTASLTTLALDGVTAVESDGDASDPFGDVYLGPGTGPASALDASDATAWLTPAHEATPLVLRWARGTSGGTVTVHGTSTGKATLRGFEVVANGRAVEARAAGERAWNVTVPRGTTQLELRPKASARDESSAVGISSIDSGGAGWRAVQALPGQVDTERNGVLLTRTQTFAEGKALRSEDDGQWTRRLTVARAGTMGVNLTLSDGGYRDTGDVLSVRQRDGSWKAASLNGSSGSLALPKGKVDLKLSPDVESLRLTPTGADARAALGLRDTGGSSTTPPATTHESSVVTLASTQGANAGWSCVGEGTSPLTLDGWRQGCAVSSTPSAAQVPELAFAPHMWHRGALLIGGLGVLIAAVLAGWPRRTRPAPENTQPDAAAMTTAAGGRTRLGAVAGCLVVGALAVALAGWWAVPALLLAFGLPSKWRPTAVVVALALTGPVMATLGVVDRASSGALVGQVLGVTALSVFAAELLGAPSGWRAVRRSGDSRQQGTT</sequence>
<evidence type="ECO:0000313" key="4">
    <source>
        <dbReference type="EMBL" id="QEH93335.1"/>
    </source>
</evidence>
<feature type="transmembrane region" description="Helical" evidence="2">
    <location>
        <begin position="106"/>
        <end position="128"/>
    </location>
</feature>